<reference evidence="2" key="1">
    <citation type="journal article" date="2023" name="Int. J. Syst. Evol. Microbiol.">
        <title>Methylocystis iwaonis sp. nov., a type II methane-oxidizing bacterium from surface soil of a rice paddy field in Japan, and emended description of the genus Methylocystis (ex Whittenbury et al. 1970) Bowman et al. 1993.</title>
        <authorList>
            <person name="Kaise H."/>
            <person name="Sawadogo J.B."/>
            <person name="Alam M.S."/>
            <person name="Ueno C."/>
            <person name="Dianou D."/>
            <person name="Shinjo R."/>
            <person name="Asakawa S."/>
        </authorList>
    </citation>
    <scope>NUCLEOTIDE SEQUENCE</scope>
    <source>
        <strain evidence="2">LMG27198</strain>
    </source>
</reference>
<dbReference type="CDD" id="cd03049">
    <property type="entry name" value="GST_N_3"/>
    <property type="match status" value="1"/>
</dbReference>
<accession>A0A9W6GTY8</accession>
<dbReference type="Pfam" id="PF13410">
    <property type="entry name" value="GST_C_2"/>
    <property type="match status" value="1"/>
</dbReference>
<dbReference type="Gene3D" id="1.20.1050.10">
    <property type="match status" value="1"/>
</dbReference>
<dbReference type="RefSeq" id="WP_281802585.1">
    <property type="nucleotide sequence ID" value="NZ_BSEC01000001.1"/>
</dbReference>
<dbReference type="PROSITE" id="PS50404">
    <property type="entry name" value="GST_NTER"/>
    <property type="match status" value="1"/>
</dbReference>
<sequence length="197" mass="21178">MMTLRYSPASPYARKIRIAADLLGLTPRIDIVAASTTDPGDPLREQNPLGKIPTLILEDGASLYDSRVIADYLDYLGGGTLIPADPARRFDVLRLQALGDGVNDAALLIRYETATRRPELRDQDAIELQQGKIDRALATLDSAPPSGPVTIGQIAVACALGYLDLRFEGAWRAKYPGLVAWLAAFETAVPAFGATKA</sequence>
<dbReference type="InterPro" id="IPR004045">
    <property type="entry name" value="Glutathione_S-Trfase_N"/>
</dbReference>
<evidence type="ECO:0000313" key="2">
    <source>
        <dbReference type="EMBL" id="GLI93017.1"/>
    </source>
</evidence>
<feature type="domain" description="GST N-terminal" evidence="1">
    <location>
        <begin position="1"/>
        <end position="81"/>
    </location>
</feature>
<dbReference type="InterPro" id="IPR036249">
    <property type="entry name" value="Thioredoxin-like_sf"/>
</dbReference>
<gene>
    <name evidence="2" type="ORF">LMG27198_20090</name>
</gene>
<dbReference type="InterPro" id="IPR036282">
    <property type="entry name" value="Glutathione-S-Trfase_C_sf"/>
</dbReference>
<dbReference type="SUPFAM" id="SSF47616">
    <property type="entry name" value="GST C-terminal domain-like"/>
    <property type="match status" value="1"/>
</dbReference>
<dbReference type="CDD" id="cd03205">
    <property type="entry name" value="GST_C_6"/>
    <property type="match status" value="1"/>
</dbReference>
<protein>
    <submittedName>
        <fullName evidence="2">Glutathione S-transferase</fullName>
    </submittedName>
</protein>
<dbReference type="SUPFAM" id="SSF52833">
    <property type="entry name" value="Thioredoxin-like"/>
    <property type="match status" value="1"/>
</dbReference>
<evidence type="ECO:0000313" key="3">
    <source>
        <dbReference type="Proteomes" id="UP001144323"/>
    </source>
</evidence>
<dbReference type="EMBL" id="BSEC01000001">
    <property type="protein sequence ID" value="GLI93017.1"/>
    <property type="molecule type" value="Genomic_DNA"/>
</dbReference>
<name>A0A9W6GTY8_9HYPH</name>
<organism evidence="2 3">
    <name type="scientific">Methylocystis echinoides</name>
    <dbReference type="NCBI Taxonomy" id="29468"/>
    <lineage>
        <taxon>Bacteria</taxon>
        <taxon>Pseudomonadati</taxon>
        <taxon>Pseudomonadota</taxon>
        <taxon>Alphaproteobacteria</taxon>
        <taxon>Hyphomicrobiales</taxon>
        <taxon>Methylocystaceae</taxon>
        <taxon>Methylocystis</taxon>
    </lineage>
</organism>
<dbReference type="Pfam" id="PF13409">
    <property type="entry name" value="GST_N_2"/>
    <property type="match status" value="1"/>
</dbReference>
<dbReference type="Gene3D" id="3.40.30.10">
    <property type="entry name" value="Glutaredoxin"/>
    <property type="match status" value="1"/>
</dbReference>
<keyword evidence="3" id="KW-1185">Reference proteome</keyword>
<dbReference type="Proteomes" id="UP001144323">
    <property type="component" value="Unassembled WGS sequence"/>
</dbReference>
<evidence type="ECO:0000259" key="1">
    <source>
        <dbReference type="PROSITE" id="PS50404"/>
    </source>
</evidence>
<dbReference type="AlphaFoldDB" id="A0A9W6GTY8"/>
<comment type="caution">
    <text evidence="2">The sequence shown here is derived from an EMBL/GenBank/DDBJ whole genome shotgun (WGS) entry which is preliminary data.</text>
</comment>
<proteinExistence type="predicted"/>